<dbReference type="PANTHER" id="PTHR10643:SF2">
    <property type="entry name" value="KINETOCHORE PROTEIN NDC80 HOMOLOG"/>
    <property type="match status" value="1"/>
</dbReference>
<keyword evidence="5 10" id="KW-0995">Kinetochore</keyword>
<keyword evidence="2 10" id="KW-0158">Chromosome</keyword>
<evidence type="ECO:0000256" key="8">
    <source>
        <dbReference type="ARBA" id="ARBA00023306"/>
    </source>
</evidence>
<feature type="domain" description="Kinetochore protein NDC80 loop region" evidence="14">
    <location>
        <begin position="364"/>
        <end position="583"/>
    </location>
</feature>
<dbReference type="GO" id="GO:0051315">
    <property type="term" value="P:attachment of mitotic spindle microtubules to kinetochore"/>
    <property type="evidence" value="ECO:0007669"/>
    <property type="project" value="UniProtKB-UniRule"/>
</dbReference>
<evidence type="ECO:0000256" key="10">
    <source>
        <dbReference type="RuleBase" id="RU368072"/>
    </source>
</evidence>
<evidence type="ECO:0000256" key="4">
    <source>
        <dbReference type="ARBA" id="ARBA00022776"/>
    </source>
</evidence>
<feature type="region of interest" description="Disordered" evidence="12">
    <location>
        <begin position="588"/>
        <end position="611"/>
    </location>
</feature>
<sequence length="611" mass="68486">MASHGRDRGKPMRVSLAANVPARPFGRCAPTPTPYPSTAAKLSRKSSAMGRGGINADPRPLKDPEFIKSQQELVMAFLESKGDIHGLSAKALCAPSGKEFRIIISALQRVLDPRCRNVPPKVEDQVPTLLRRLRYPFQVSKSALSAVGAPHSWPPILGSVAWLVTCHNYIQHVVTNKTLVGGLGMGGSGTDSALDHIKATCFEYQGRSYRMFIAGEDERQQEIDEEMFAGFRQEEEQLAERIEAKKQELEGVAERVKCLKTEQSPLSQAQQEFDLVKRDHQKFVNLIQAQQEQLKQLKQRVAERESGLAHKKRELAEVQQEIESLRAQVAAQNISVDDVNQMMNERKKLEQMRATAAAQRATMEKEAYELEMKVEEALDCLQSRVHEYNVAAQHLKLIPQTAKRAAGREFEINIDRSAQSPGELCPIDLKGMVIPALQELRETYTTRCRSLGTQQLGLQEQCDSLCERLADKKETQQETEQRISKLEDDFQVVKNAIDADAQLAEKKIEEMKMAAERLKNHGEASVAQAAEEASAAKAAYEQVAKECDAHEQRLREDFNKMLELLTESYHHVGATIKEVRDQIKMAWEEQGEPLHSPKIAAPGTPRRSLAT</sequence>
<accession>A0A8S1IX08</accession>
<proteinExistence type="inferred from homology"/>
<dbReference type="GO" id="GO:0005634">
    <property type="term" value="C:nucleus"/>
    <property type="evidence" value="ECO:0007669"/>
    <property type="project" value="UniProtKB-SubCell"/>
</dbReference>
<dbReference type="Gene3D" id="1.10.418.30">
    <property type="entry name" value="Ncd80 complex, Ncd80 subunit"/>
    <property type="match status" value="1"/>
</dbReference>
<dbReference type="GO" id="GO:0031262">
    <property type="term" value="C:Ndc80 complex"/>
    <property type="evidence" value="ECO:0007669"/>
    <property type="project" value="UniProtKB-UniRule"/>
</dbReference>
<evidence type="ECO:0000256" key="5">
    <source>
        <dbReference type="ARBA" id="ARBA00022838"/>
    </source>
</evidence>
<dbReference type="InterPro" id="IPR005550">
    <property type="entry name" value="Kinetochore_Ndc80"/>
</dbReference>
<gene>
    <name evidence="15" type="ORF">OSTQU699_LOCUS3777</name>
</gene>
<feature type="domain" description="Kinetochore protein Ndc80 CH" evidence="13">
    <location>
        <begin position="41"/>
        <end position="172"/>
    </location>
</feature>
<dbReference type="Pfam" id="PF24487">
    <property type="entry name" value="NDC80_loop"/>
    <property type="match status" value="1"/>
</dbReference>
<organism evidence="15 16">
    <name type="scientific">Ostreobium quekettii</name>
    <dbReference type="NCBI Taxonomy" id="121088"/>
    <lineage>
        <taxon>Eukaryota</taxon>
        <taxon>Viridiplantae</taxon>
        <taxon>Chlorophyta</taxon>
        <taxon>core chlorophytes</taxon>
        <taxon>Ulvophyceae</taxon>
        <taxon>TCBD clade</taxon>
        <taxon>Bryopsidales</taxon>
        <taxon>Ostreobineae</taxon>
        <taxon>Ostreobiaceae</taxon>
        <taxon>Ostreobium</taxon>
    </lineage>
</organism>
<evidence type="ECO:0000256" key="7">
    <source>
        <dbReference type="ARBA" id="ARBA00023242"/>
    </source>
</evidence>
<evidence type="ECO:0000256" key="12">
    <source>
        <dbReference type="SAM" id="MobiDB-lite"/>
    </source>
</evidence>
<evidence type="ECO:0000313" key="15">
    <source>
        <dbReference type="EMBL" id="CAD7698416.1"/>
    </source>
</evidence>
<dbReference type="Pfam" id="PF03801">
    <property type="entry name" value="Ndc80_HEC"/>
    <property type="match status" value="1"/>
</dbReference>
<dbReference type="GO" id="GO:0051301">
    <property type="term" value="P:cell division"/>
    <property type="evidence" value="ECO:0007669"/>
    <property type="project" value="UniProtKB-UniRule"/>
</dbReference>
<keyword evidence="4 10" id="KW-0498">Mitosis</keyword>
<feature type="coiled-coil region" evidence="11">
    <location>
        <begin position="228"/>
        <end position="378"/>
    </location>
</feature>
<keyword evidence="7 10" id="KW-0539">Nucleus</keyword>
<keyword evidence="6 11" id="KW-0175">Coiled coil</keyword>
<evidence type="ECO:0000313" key="16">
    <source>
        <dbReference type="Proteomes" id="UP000708148"/>
    </source>
</evidence>
<dbReference type="InterPro" id="IPR038273">
    <property type="entry name" value="Ndc80_sf"/>
</dbReference>
<evidence type="ECO:0000256" key="2">
    <source>
        <dbReference type="ARBA" id="ARBA00022454"/>
    </source>
</evidence>
<keyword evidence="8 10" id="KW-0131">Cell cycle</keyword>
<protein>
    <recommendedName>
        <fullName evidence="10">Kinetochore protein NDC80</fullName>
    </recommendedName>
</protein>
<dbReference type="PANTHER" id="PTHR10643">
    <property type="entry name" value="KINETOCHORE PROTEIN NDC80"/>
    <property type="match status" value="1"/>
</dbReference>
<dbReference type="AlphaFoldDB" id="A0A8S1IX08"/>
<evidence type="ECO:0000256" key="11">
    <source>
        <dbReference type="SAM" id="Coils"/>
    </source>
</evidence>
<evidence type="ECO:0000259" key="14">
    <source>
        <dbReference type="Pfam" id="PF24487"/>
    </source>
</evidence>
<feature type="region of interest" description="Disordered" evidence="12">
    <location>
        <begin position="25"/>
        <end position="62"/>
    </location>
</feature>
<dbReference type="InterPro" id="IPR057091">
    <property type="entry name" value="NDC80_loop"/>
</dbReference>
<evidence type="ECO:0000256" key="9">
    <source>
        <dbReference type="ARBA" id="ARBA00023328"/>
    </source>
</evidence>
<comment type="function">
    <text evidence="10">Acts as a component of the essential kinetochore-associated NDC80 complex, which is required for chromosome segregation and spindle checkpoint activity.</text>
</comment>
<keyword evidence="3 10" id="KW-0132">Cell division</keyword>
<dbReference type="EMBL" id="CAJHUC010000824">
    <property type="protein sequence ID" value="CAD7698416.1"/>
    <property type="molecule type" value="Genomic_DNA"/>
</dbReference>
<comment type="subunit">
    <text evidence="10">Component of the NDC80 complex.</text>
</comment>
<comment type="subcellular location">
    <subcellularLocation>
        <location evidence="10">Chromosome</location>
        <location evidence="10">Centromere</location>
        <location evidence="10">Kinetochore</location>
    </subcellularLocation>
    <subcellularLocation>
        <location evidence="10">Nucleus</location>
    </subcellularLocation>
</comment>
<comment type="caution">
    <text evidence="15">The sequence shown here is derived from an EMBL/GenBank/DDBJ whole genome shotgun (WGS) entry which is preliminary data.</text>
</comment>
<keyword evidence="16" id="KW-1185">Reference proteome</keyword>
<dbReference type="OrthoDB" id="7459479at2759"/>
<dbReference type="Proteomes" id="UP000708148">
    <property type="component" value="Unassembled WGS sequence"/>
</dbReference>
<evidence type="ECO:0000259" key="13">
    <source>
        <dbReference type="Pfam" id="PF03801"/>
    </source>
</evidence>
<reference evidence="15" key="1">
    <citation type="submission" date="2020-12" db="EMBL/GenBank/DDBJ databases">
        <authorList>
            <person name="Iha C."/>
        </authorList>
    </citation>
    <scope>NUCLEOTIDE SEQUENCE</scope>
</reference>
<comment type="similarity">
    <text evidence="1 10">Belongs to the NDC80/HEC1 family.</text>
</comment>
<feature type="coiled-coil region" evidence="11">
    <location>
        <begin position="469"/>
        <end position="553"/>
    </location>
</feature>
<evidence type="ECO:0000256" key="3">
    <source>
        <dbReference type="ARBA" id="ARBA00022618"/>
    </source>
</evidence>
<evidence type="ECO:0000256" key="6">
    <source>
        <dbReference type="ARBA" id="ARBA00023054"/>
    </source>
</evidence>
<dbReference type="InterPro" id="IPR055260">
    <property type="entry name" value="Ndc80_CH"/>
</dbReference>
<keyword evidence="9 10" id="KW-0137">Centromere</keyword>
<name>A0A8S1IX08_9CHLO</name>
<evidence type="ECO:0000256" key="1">
    <source>
        <dbReference type="ARBA" id="ARBA00007050"/>
    </source>
</evidence>